<sequence>MKVKITMSLNDGIVPAGEMVRAWGPFPVENGRQTNIRLLSSSDKVTYSQNSLHNTVYMEKTAADGKPTVFEYELSYDISSKYVSPDYILKNKKPYDVQSEIYKKYTSTELPQFIIDDEMRALARNIVGNEADPLRQASLVYDWIDAYFPWAGAREYSTIGNLARYVLDRGYGDCGQVSSLYITLLRALGIPARWESGWMLHPGKEGMHDWAEVYYEGIGWVPVDMSFGILEVANDKAVRNFYKTGIDIYRFASNKGVGGKLSPEKKFVRSETVDFQLGEMEYDDGNLFYYRDWTPDFELISIEEIK</sequence>
<evidence type="ECO:0000259" key="1">
    <source>
        <dbReference type="SMART" id="SM00460"/>
    </source>
</evidence>
<gene>
    <name evidence="2" type="ORF">IAB88_00940</name>
</gene>
<evidence type="ECO:0000313" key="2">
    <source>
        <dbReference type="EMBL" id="MBO8475539.1"/>
    </source>
</evidence>
<dbReference type="SUPFAM" id="SSF54001">
    <property type="entry name" value="Cysteine proteinases"/>
    <property type="match status" value="1"/>
</dbReference>
<dbReference type="Proteomes" id="UP000823598">
    <property type="component" value="Unassembled WGS sequence"/>
</dbReference>
<dbReference type="InterPro" id="IPR002931">
    <property type="entry name" value="Transglutaminase-like"/>
</dbReference>
<dbReference type="AlphaFoldDB" id="A0A9D9IPG0"/>
<reference evidence="2" key="1">
    <citation type="submission" date="2020-10" db="EMBL/GenBank/DDBJ databases">
        <authorList>
            <person name="Gilroy R."/>
        </authorList>
    </citation>
    <scope>NUCLEOTIDE SEQUENCE</scope>
    <source>
        <strain evidence="2">6919</strain>
    </source>
</reference>
<dbReference type="SMART" id="SM00460">
    <property type="entry name" value="TGc"/>
    <property type="match status" value="1"/>
</dbReference>
<dbReference type="EMBL" id="JADIMC010000013">
    <property type="protein sequence ID" value="MBO8475539.1"/>
    <property type="molecule type" value="Genomic_DNA"/>
</dbReference>
<protein>
    <submittedName>
        <fullName evidence="2">Transglutaminase domain-containing protein</fullName>
    </submittedName>
</protein>
<dbReference type="Pfam" id="PF01841">
    <property type="entry name" value="Transglut_core"/>
    <property type="match status" value="1"/>
</dbReference>
<organism evidence="2 3">
    <name type="scientific">Candidatus Limisoma faecipullorum</name>
    <dbReference type="NCBI Taxonomy" id="2840854"/>
    <lineage>
        <taxon>Bacteria</taxon>
        <taxon>Pseudomonadati</taxon>
        <taxon>Bacteroidota</taxon>
        <taxon>Bacteroidia</taxon>
        <taxon>Bacteroidales</taxon>
        <taxon>Candidatus Limisoma</taxon>
    </lineage>
</organism>
<accession>A0A9D9IPG0</accession>
<comment type="caution">
    <text evidence="2">The sequence shown here is derived from an EMBL/GenBank/DDBJ whole genome shotgun (WGS) entry which is preliminary data.</text>
</comment>
<dbReference type="InterPro" id="IPR038765">
    <property type="entry name" value="Papain-like_cys_pep_sf"/>
</dbReference>
<dbReference type="PANTHER" id="PTHR38339">
    <property type="entry name" value="TRANSGLUTAMINASE DOMAIN PROTEIN"/>
    <property type="match status" value="1"/>
</dbReference>
<proteinExistence type="predicted"/>
<dbReference type="Gene3D" id="3.10.620.30">
    <property type="match status" value="1"/>
</dbReference>
<reference evidence="2" key="2">
    <citation type="journal article" date="2021" name="PeerJ">
        <title>Extensive microbial diversity within the chicken gut microbiome revealed by metagenomics and culture.</title>
        <authorList>
            <person name="Gilroy R."/>
            <person name="Ravi A."/>
            <person name="Getino M."/>
            <person name="Pursley I."/>
            <person name="Horton D.L."/>
            <person name="Alikhan N.F."/>
            <person name="Baker D."/>
            <person name="Gharbi K."/>
            <person name="Hall N."/>
            <person name="Watson M."/>
            <person name="Adriaenssens E.M."/>
            <person name="Foster-Nyarko E."/>
            <person name="Jarju S."/>
            <person name="Secka A."/>
            <person name="Antonio M."/>
            <person name="Oren A."/>
            <person name="Chaudhuri R.R."/>
            <person name="La Ragione R."/>
            <person name="Hildebrand F."/>
            <person name="Pallen M.J."/>
        </authorList>
    </citation>
    <scope>NUCLEOTIDE SEQUENCE</scope>
    <source>
        <strain evidence="2">6919</strain>
    </source>
</reference>
<evidence type="ECO:0000313" key="3">
    <source>
        <dbReference type="Proteomes" id="UP000823598"/>
    </source>
</evidence>
<feature type="domain" description="Transglutaminase-like" evidence="1">
    <location>
        <begin position="166"/>
        <end position="227"/>
    </location>
</feature>
<dbReference type="PANTHER" id="PTHR38339:SF1">
    <property type="entry name" value="TRANSGLUTAMINASE-LIKE DOMAIN-CONTAINING PROTEIN"/>
    <property type="match status" value="1"/>
</dbReference>
<name>A0A9D9IPG0_9BACT</name>